<dbReference type="EMBL" id="BFBB01000008">
    <property type="protein sequence ID" value="GBF51307.1"/>
    <property type="molecule type" value="Genomic_DNA"/>
</dbReference>
<comment type="caution">
    <text evidence="1">The sequence shown here is derived from an EMBL/GenBank/DDBJ whole genome shotgun (WGS) entry which is preliminary data.</text>
</comment>
<protein>
    <submittedName>
        <fullName evidence="1">Uncharacterized protein</fullName>
    </submittedName>
</protein>
<dbReference type="Proteomes" id="UP000245133">
    <property type="component" value="Unassembled WGS sequence"/>
</dbReference>
<dbReference type="AlphaFoldDB" id="A0A2P2E355"/>
<organism evidence="1 2">
    <name type="scientific">Leptospira ryugenii</name>
    <dbReference type="NCBI Taxonomy" id="1917863"/>
    <lineage>
        <taxon>Bacteria</taxon>
        <taxon>Pseudomonadati</taxon>
        <taxon>Spirochaetota</taxon>
        <taxon>Spirochaetia</taxon>
        <taxon>Leptospirales</taxon>
        <taxon>Leptospiraceae</taxon>
        <taxon>Leptospira</taxon>
    </lineage>
</organism>
<evidence type="ECO:0000313" key="2">
    <source>
        <dbReference type="Proteomes" id="UP000245133"/>
    </source>
</evidence>
<keyword evidence="2" id="KW-1185">Reference proteome</keyword>
<sequence length="363" mass="42781">MEIRKLDSNLSYSKVLSGNYAKDDFAKLQKNETAVSFLSLAGDRKLGQWNLEWYPDTSKQHDYLFLQTFEQKEWKGNQILLVDRNIKSNWNGFYPKDFFLWLDSFISLVQKEEKIENIYTLSPSIEFLCQTFECYFATNEGYSELEFQFTEKTKSRFPDFYQRFANRLEKSKFKLKITIDKHQNDTLEIFNSPKSIIFHFPKNTDANFKQPKHIHFEFDIKINAYGVQYDIKGLQYELSVKLDKNIDQLYGKFTKYKERKLQGNFLYFIPTGIIDFFIPGNLDEYLGQSLHLLVYGSSGKGGSHLSAVYEKKGNLQVNQISSHTEIMFSKFSLFGADTNKVVRPENDFFLQWENTLLLDLNRH</sequence>
<gene>
    <name evidence="1" type="ORF">LPTSP4_28390</name>
</gene>
<reference evidence="1 2" key="1">
    <citation type="submission" date="2018-02" db="EMBL/GenBank/DDBJ databases">
        <title>Novel Leptospira species isolated from soil and water in Japan.</title>
        <authorList>
            <person name="Nakao R."/>
            <person name="Masuzawa T."/>
        </authorList>
    </citation>
    <scope>NUCLEOTIDE SEQUENCE [LARGE SCALE GENOMIC DNA]</scope>
    <source>
        <strain evidence="1 2">YH101</strain>
    </source>
</reference>
<proteinExistence type="predicted"/>
<dbReference type="OrthoDB" id="315480at2"/>
<dbReference type="NCBIfam" id="NF047806">
    <property type="entry name" value="LIC10025_lipo"/>
    <property type="match status" value="1"/>
</dbReference>
<name>A0A2P2E355_9LEPT</name>
<evidence type="ECO:0000313" key="1">
    <source>
        <dbReference type="EMBL" id="GBF51307.1"/>
    </source>
</evidence>
<accession>A0A2P2E355</accession>